<organism evidence="1 2">
    <name type="scientific">Oryctolagus cuniculus</name>
    <name type="common">Rabbit</name>
    <dbReference type="NCBI Taxonomy" id="9986"/>
    <lineage>
        <taxon>Eukaryota</taxon>
        <taxon>Metazoa</taxon>
        <taxon>Chordata</taxon>
        <taxon>Craniata</taxon>
        <taxon>Vertebrata</taxon>
        <taxon>Euteleostomi</taxon>
        <taxon>Mammalia</taxon>
        <taxon>Eutheria</taxon>
        <taxon>Euarchontoglires</taxon>
        <taxon>Glires</taxon>
        <taxon>Lagomorpha</taxon>
        <taxon>Leporidae</taxon>
        <taxon>Oryctolagus</taxon>
    </lineage>
</organism>
<evidence type="ECO:0000313" key="2">
    <source>
        <dbReference type="Proteomes" id="UP000001811"/>
    </source>
</evidence>
<keyword evidence="2" id="KW-1185">Reference proteome</keyword>
<dbReference type="InParanoid" id="A0A5F9DT61"/>
<accession>A0A5F9DT61</accession>
<reference evidence="1" key="2">
    <citation type="submission" date="2025-08" db="UniProtKB">
        <authorList>
            <consortium name="Ensembl"/>
        </authorList>
    </citation>
    <scope>IDENTIFICATION</scope>
    <source>
        <strain evidence="1">Thorbecke</strain>
    </source>
</reference>
<dbReference type="EMBL" id="AAGW02048314">
    <property type="status" value="NOT_ANNOTATED_CDS"/>
    <property type="molecule type" value="Genomic_DNA"/>
</dbReference>
<reference evidence="1 2" key="1">
    <citation type="journal article" date="2011" name="Nature">
        <title>A high-resolution map of human evolutionary constraint using 29 mammals.</title>
        <authorList>
            <person name="Lindblad-Toh K."/>
            <person name="Garber M."/>
            <person name="Zuk O."/>
            <person name="Lin M.F."/>
            <person name="Parker B.J."/>
            <person name="Washietl S."/>
            <person name="Kheradpour P."/>
            <person name="Ernst J."/>
            <person name="Jordan G."/>
            <person name="Mauceli E."/>
            <person name="Ward L.D."/>
            <person name="Lowe C.B."/>
            <person name="Holloway A.K."/>
            <person name="Clamp M."/>
            <person name="Gnerre S."/>
            <person name="Alfoldi J."/>
            <person name="Beal K."/>
            <person name="Chang J."/>
            <person name="Clawson H."/>
            <person name="Cuff J."/>
            <person name="Di Palma F."/>
            <person name="Fitzgerald S."/>
            <person name="Flicek P."/>
            <person name="Guttman M."/>
            <person name="Hubisz M.J."/>
            <person name="Jaffe D.B."/>
            <person name="Jungreis I."/>
            <person name="Kent W.J."/>
            <person name="Kostka D."/>
            <person name="Lara M."/>
            <person name="Martins A.L."/>
            <person name="Massingham T."/>
            <person name="Moltke I."/>
            <person name="Raney B.J."/>
            <person name="Rasmussen M.D."/>
            <person name="Robinson J."/>
            <person name="Stark A."/>
            <person name="Vilella A.J."/>
            <person name="Wen J."/>
            <person name="Xie X."/>
            <person name="Zody M.C."/>
            <person name="Baldwin J."/>
            <person name="Bloom T."/>
            <person name="Chin C.W."/>
            <person name="Heiman D."/>
            <person name="Nicol R."/>
            <person name="Nusbaum C."/>
            <person name="Young S."/>
            <person name="Wilkinson J."/>
            <person name="Worley K.C."/>
            <person name="Kovar C.L."/>
            <person name="Muzny D.M."/>
            <person name="Gibbs R.A."/>
            <person name="Cree A."/>
            <person name="Dihn H.H."/>
            <person name="Fowler G."/>
            <person name="Jhangiani S."/>
            <person name="Joshi V."/>
            <person name="Lee S."/>
            <person name="Lewis L.R."/>
            <person name="Nazareth L.V."/>
            <person name="Okwuonu G."/>
            <person name="Santibanez J."/>
            <person name="Warren W.C."/>
            <person name="Mardis E.R."/>
            <person name="Weinstock G.M."/>
            <person name="Wilson R.K."/>
            <person name="Delehaunty K."/>
            <person name="Dooling D."/>
            <person name="Fronik C."/>
            <person name="Fulton L."/>
            <person name="Fulton B."/>
            <person name="Graves T."/>
            <person name="Minx P."/>
            <person name="Sodergren E."/>
            <person name="Birney E."/>
            <person name="Margulies E.H."/>
            <person name="Herrero J."/>
            <person name="Green E.D."/>
            <person name="Haussler D."/>
            <person name="Siepel A."/>
            <person name="Goldman N."/>
            <person name="Pollard K.S."/>
            <person name="Pedersen J.S."/>
            <person name="Lander E.S."/>
            <person name="Kellis M."/>
        </authorList>
    </citation>
    <scope>NUCLEOTIDE SEQUENCE [LARGE SCALE GENOMIC DNA]</scope>
    <source>
        <strain evidence="1 2">Thorbecke inbred</strain>
    </source>
</reference>
<evidence type="ECO:0000313" key="1">
    <source>
        <dbReference type="Ensembl" id="ENSOCUP00000048779.1"/>
    </source>
</evidence>
<dbReference type="Proteomes" id="UP000001811">
    <property type="component" value="Chromosome 1"/>
</dbReference>
<dbReference type="GeneTree" id="ENSGT00580000082664"/>
<protein>
    <submittedName>
        <fullName evidence="1">Uncharacterized protein</fullName>
    </submittedName>
</protein>
<reference evidence="1" key="3">
    <citation type="submission" date="2025-09" db="UniProtKB">
        <authorList>
            <consortium name="Ensembl"/>
        </authorList>
    </citation>
    <scope>IDENTIFICATION</scope>
    <source>
        <strain evidence="1">Thorbecke</strain>
    </source>
</reference>
<name>A0A5F9DT61_RABIT</name>
<dbReference type="Ensembl" id="ENSOCUT00000064589.1">
    <property type="protein sequence ID" value="ENSOCUP00000048779.1"/>
    <property type="gene ID" value="ENSOCUG00000032761.1"/>
</dbReference>
<proteinExistence type="predicted"/>
<dbReference type="AlphaFoldDB" id="A0A5F9DT61"/>
<sequence length="266" mass="28573">MPFRGPSDACFTTFLMSSYLAAFSRRQVRSTTDTLGVGTRKAMPVSFPFSSGMTLPTALAAPVEAGMMFWAAPRPSRHSFPEGPSTVFWVAVMACTVVMSPSTMPKWSWMTLARGAKQLVVQDALLTILRELSMSPGLLHGGEDASGFHHVLGTSITPLDVGGISLLEDGDGLPVDDQLPVLSLDRAVELAMGGIILEHVDHVVEVNEWIIDGDNIHFARVKSSPGDQAPNAAKSVHSDLHHRVSGTRLHCTRRSGCLSNGAEQRA</sequence>
<dbReference type="Bgee" id="ENSOCUG00000032761">
    <property type="expression patterns" value="Expressed in heart and 14 other cell types or tissues"/>
</dbReference>